<organism evidence="1 2">
    <name type="scientific">Thanatephorus cucumeris (strain AG1-IA)</name>
    <name type="common">Rice sheath blight fungus</name>
    <name type="synonym">Rhizoctonia solani</name>
    <dbReference type="NCBI Taxonomy" id="983506"/>
    <lineage>
        <taxon>Eukaryota</taxon>
        <taxon>Fungi</taxon>
        <taxon>Dikarya</taxon>
        <taxon>Basidiomycota</taxon>
        <taxon>Agaricomycotina</taxon>
        <taxon>Agaricomycetes</taxon>
        <taxon>Cantharellales</taxon>
        <taxon>Ceratobasidiaceae</taxon>
        <taxon>Rhizoctonia</taxon>
        <taxon>Rhizoctonia solani AG-1</taxon>
    </lineage>
</organism>
<dbReference type="AlphaFoldDB" id="L8X4N1"/>
<name>L8X4N1_THACA</name>
<evidence type="ECO:0000313" key="1">
    <source>
        <dbReference type="EMBL" id="ELU44067.1"/>
    </source>
</evidence>
<gene>
    <name evidence="1" type="ORF">AG1IA_01903</name>
</gene>
<dbReference type="Proteomes" id="UP000011668">
    <property type="component" value="Unassembled WGS sequence"/>
</dbReference>
<sequence>MRHDEKNLSNFVRITCQPVLEQAK</sequence>
<comment type="caution">
    <text evidence="1">The sequence shown here is derived from an EMBL/GenBank/DDBJ whole genome shotgun (WGS) entry which is preliminary data.</text>
</comment>
<accession>L8X4N1</accession>
<dbReference type="HOGENOM" id="CLU_3421424_0_0_1"/>
<dbReference type="EMBL" id="AFRT01000437">
    <property type="protein sequence ID" value="ELU44067.1"/>
    <property type="molecule type" value="Genomic_DNA"/>
</dbReference>
<protein>
    <submittedName>
        <fullName evidence="1">Uncharacterized protein</fullName>
    </submittedName>
</protein>
<evidence type="ECO:0000313" key="2">
    <source>
        <dbReference type="Proteomes" id="UP000011668"/>
    </source>
</evidence>
<keyword evidence="2" id="KW-1185">Reference proteome</keyword>
<reference evidence="1 2" key="1">
    <citation type="journal article" date="2013" name="Nat. Commun.">
        <title>The evolution and pathogenic mechanisms of the rice sheath blight pathogen.</title>
        <authorList>
            <person name="Zheng A."/>
            <person name="Lin R."/>
            <person name="Xu L."/>
            <person name="Qin P."/>
            <person name="Tang C."/>
            <person name="Ai P."/>
            <person name="Zhang D."/>
            <person name="Liu Y."/>
            <person name="Sun Z."/>
            <person name="Feng H."/>
            <person name="Wang Y."/>
            <person name="Chen Y."/>
            <person name="Liang X."/>
            <person name="Fu R."/>
            <person name="Li Q."/>
            <person name="Zhang J."/>
            <person name="Yu X."/>
            <person name="Xie Z."/>
            <person name="Ding L."/>
            <person name="Guan P."/>
            <person name="Tang J."/>
            <person name="Liang Y."/>
            <person name="Wang S."/>
            <person name="Deng Q."/>
            <person name="Li S."/>
            <person name="Zhu J."/>
            <person name="Wang L."/>
            <person name="Liu H."/>
            <person name="Li P."/>
        </authorList>
    </citation>
    <scope>NUCLEOTIDE SEQUENCE [LARGE SCALE GENOMIC DNA]</scope>
    <source>
        <strain evidence="2">AG-1 IA</strain>
    </source>
</reference>
<proteinExistence type="predicted"/>